<dbReference type="AlphaFoldDB" id="A0A3S5YEI7"/>
<name>A0A3S5YEI7_SALER</name>
<organism evidence="1">
    <name type="scientific">Salmonella enterica subsp. arizonae serovar 18:z4,z23:- str. CVM N26626</name>
    <dbReference type="NCBI Taxonomy" id="1395119"/>
    <lineage>
        <taxon>Bacteria</taxon>
        <taxon>Pseudomonadati</taxon>
        <taxon>Pseudomonadota</taxon>
        <taxon>Gammaproteobacteria</taxon>
        <taxon>Enterobacterales</taxon>
        <taxon>Enterobacteriaceae</taxon>
        <taxon>Salmonella</taxon>
    </lineage>
</organism>
<protein>
    <submittedName>
        <fullName evidence="1">Uncharacterized protein</fullName>
    </submittedName>
</protein>
<sequence>MGISLSVSFAIAKDALQRLKLKYSGCFVLSKLSFFEKLRFILIQE</sequence>
<evidence type="ECO:0000313" key="1">
    <source>
        <dbReference type="EMBL" id="OLV93175.1"/>
    </source>
</evidence>
<gene>
    <name evidence="1" type="ORF">P298_22510</name>
</gene>
<reference evidence="1" key="1">
    <citation type="submission" date="2013-09" db="EMBL/GenBank/DDBJ databases">
        <title>Salmonella enterica subsp. IIIa serovar 18:z4:z23:-.</title>
        <authorList>
            <person name="Chen Y."/>
            <person name="Li C."/>
            <person name="Mcdermott P."/>
            <person name="Zhao S."/>
        </authorList>
    </citation>
    <scope>NUCLEOTIDE SEQUENCE [LARGE SCALE GENOMIC DNA]</scope>
    <source>
        <strain evidence="1">N26626</strain>
    </source>
</reference>
<dbReference type="Proteomes" id="UP000868500">
    <property type="component" value="Unassembled WGS sequence"/>
</dbReference>
<comment type="caution">
    <text evidence="1">The sequence shown here is derived from an EMBL/GenBank/DDBJ whole genome shotgun (WGS) entry which is preliminary data.</text>
</comment>
<proteinExistence type="predicted"/>
<dbReference type="EMBL" id="AWRC01000076">
    <property type="protein sequence ID" value="OLV93175.1"/>
    <property type="molecule type" value="Genomic_DNA"/>
</dbReference>
<accession>A0A3S5YEI7</accession>